<dbReference type="InterPro" id="IPR013078">
    <property type="entry name" value="His_Pase_superF_clade-1"/>
</dbReference>
<dbReference type="Proteomes" id="UP001217178">
    <property type="component" value="Unassembled WGS sequence"/>
</dbReference>
<evidence type="ECO:0000313" key="2">
    <source>
        <dbReference type="EMBL" id="MDC9591579.1"/>
    </source>
</evidence>
<organism evidence="2 3">
    <name type="scientific">Xenorhabdus yunnanensis</name>
    <dbReference type="NCBI Taxonomy" id="3025878"/>
    <lineage>
        <taxon>Bacteria</taxon>
        <taxon>Pseudomonadati</taxon>
        <taxon>Pseudomonadota</taxon>
        <taxon>Gammaproteobacteria</taxon>
        <taxon>Enterobacterales</taxon>
        <taxon>Morganellaceae</taxon>
        <taxon>Xenorhabdus</taxon>
    </lineage>
</organism>
<accession>A0ABT5LKS4</accession>
<evidence type="ECO:0000256" key="1">
    <source>
        <dbReference type="ARBA" id="ARBA00022801"/>
    </source>
</evidence>
<dbReference type="EMBL" id="JAQRFI010000104">
    <property type="protein sequence ID" value="MDC9591579.1"/>
    <property type="molecule type" value="Genomic_DNA"/>
</dbReference>
<dbReference type="Gene3D" id="3.40.50.1240">
    <property type="entry name" value="Phosphoglycerate mutase-like"/>
    <property type="match status" value="1"/>
</dbReference>
<evidence type="ECO:0000313" key="3">
    <source>
        <dbReference type="Proteomes" id="UP001217178"/>
    </source>
</evidence>
<comment type="caution">
    <text evidence="2">The sequence shown here is derived from an EMBL/GenBank/DDBJ whole genome shotgun (WGS) entry which is preliminary data.</text>
</comment>
<dbReference type="PANTHER" id="PTHR46517:SF1">
    <property type="entry name" value="FRUCTOSE-2,6-BISPHOSPHATASE TIGAR"/>
    <property type="match status" value="1"/>
</dbReference>
<protein>
    <submittedName>
        <fullName evidence="2">Histidine phosphatase family protein</fullName>
    </submittedName>
</protein>
<name>A0ABT5LKS4_9GAMM</name>
<dbReference type="Pfam" id="PF00300">
    <property type="entry name" value="His_Phos_1"/>
    <property type="match status" value="1"/>
</dbReference>
<dbReference type="PANTHER" id="PTHR46517">
    <property type="entry name" value="FRUCTOSE-2,6-BISPHOSPHATASE TIGAR"/>
    <property type="match status" value="1"/>
</dbReference>
<dbReference type="SMART" id="SM00855">
    <property type="entry name" value="PGAM"/>
    <property type="match status" value="1"/>
</dbReference>
<dbReference type="InterPro" id="IPR029033">
    <property type="entry name" value="His_PPase_superfam"/>
</dbReference>
<dbReference type="InterPro" id="IPR051695">
    <property type="entry name" value="Phosphoglycerate_Mutase"/>
</dbReference>
<dbReference type="RefSeq" id="WP_273556793.1">
    <property type="nucleotide sequence ID" value="NZ_JAQRFI010000104.1"/>
</dbReference>
<keyword evidence="1" id="KW-0378">Hydrolase</keyword>
<dbReference type="CDD" id="cd07067">
    <property type="entry name" value="HP_PGM_like"/>
    <property type="match status" value="1"/>
</dbReference>
<sequence length="194" mass="21841">MRHGITSYNLTGRMLGQTDIPLCEIGIKNVMSIAPKMNHIGIKLIYCSSYIRSIQTASIISSVTGANVIKRANLKERHLGVLDGEFKDTIRWRDVVNKLGKKNFTPEGGEGVDNCLERFTSEMKSIVNSNLDEENVLVVSHDGVITLFMRYVLHVNNNLSFLDNCDFHILDTDRKGNFHVNKLNVVDSPNKCNF</sequence>
<keyword evidence="3" id="KW-1185">Reference proteome</keyword>
<dbReference type="SUPFAM" id="SSF53254">
    <property type="entry name" value="Phosphoglycerate mutase-like"/>
    <property type="match status" value="1"/>
</dbReference>
<reference evidence="2 3" key="1">
    <citation type="submission" date="2023-02" db="EMBL/GenBank/DDBJ databases">
        <title>Entomopathogenic bacteria.</title>
        <authorList>
            <person name="Machado R.A."/>
        </authorList>
    </citation>
    <scope>NUCLEOTIDE SEQUENCE [LARGE SCALE GENOMIC DNA]</scope>
    <source>
        <strain evidence="2 3">XENO-10</strain>
    </source>
</reference>
<proteinExistence type="predicted"/>
<gene>
    <name evidence="2" type="ORF">PSI23_20425</name>
</gene>